<dbReference type="SMART" id="SM00648">
    <property type="entry name" value="SWAP"/>
    <property type="match status" value="1"/>
</dbReference>
<evidence type="ECO:0000259" key="4">
    <source>
        <dbReference type="PROSITE" id="PS51391"/>
    </source>
</evidence>
<comment type="caution">
    <text evidence="5">The sequence shown here is derived from an EMBL/GenBank/DDBJ whole genome shotgun (WGS) entry which is preliminary data.</text>
</comment>
<evidence type="ECO:0008006" key="7">
    <source>
        <dbReference type="Google" id="ProtNLM"/>
    </source>
</evidence>
<dbReference type="Gene3D" id="1.10.10.790">
    <property type="entry name" value="Surp module"/>
    <property type="match status" value="1"/>
</dbReference>
<feature type="domain" description="CCHC-type" evidence="3">
    <location>
        <begin position="399"/>
        <end position="412"/>
    </location>
</feature>
<sequence length="430" mass="48939">MDWTTFRAPTAPVAPPNDPTERDHIHAVAQHVASNPPEFLYLLMQKESQNPLTFCRFLWPNSPSYPYFAFKVWSYRNPTEFIQFQTQVNTQTQQPPVIFPLDELATLLKALMADCTKTNIQSAKSHIFKNHRSPDAIKSVVDLLLKSINDAPTFQQRLHVLYLVNEILFNEIQKGLTSFRDALAPTLTILLRAPMAADDIDSSKLEKIHKVNFISLAQAIGNPAQRHPTAVLNNLKLFKPIQRQPEYQNQPNPAKVVEREKPLITVAQVRPGPPKLYYELPAGLMCLKVPIGSMYYDSLSVNSFNSLPPPKPISNISQILKDSGWETGLIDSVLNERFVERKQNPAFSKRNEEQQRDGYSSDGSASDSDNDSGNRKRKRSLTPERRWQGDRRAVEPGACFRCGKQGHIAKYCDDFKNKQRFLFLIRVPLN</sequence>
<dbReference type="InterPro" id="IPR036875">
    <property type="entry name" value="Znf_CCHC_sf"/>
</dbReference>
<evidence type="ECO:0000259" key="3">
    <source>
        <dbReference type="PROSITE" id="PS50158"/>
    </source>
</evidence>
<dbReference type="GO" id="GO:0048471">
    <property type="term" value="C:perinuclear region of cytoplasm"/>
    <property type="evidence" value="ECO:0007669"/>
    <property type="project" value="TreeGrafter"/>
</dbReference>
<organism evidence="5 6">
    <name type="scientific">Rhizoclosmatium globosum</name>
    <dbReference type="NCBI Taxonomy" id="329046"/>
    <lineage>
        <taxon>Eukaryota</taxon>
        <taxon>Fungi</taxon>
        <taxon>Fungi incertae sedis</taxon>
        <taxon>Chytridiomycota</taxon>
        <taxon>Chytridiomycota incertae sedis</taxon>
        <taxon>Chytridiomycetes</taxon>
        <taxon>Chytridiales</taxon>
        <taxon>Chytriomycetaceae</taxon>
        <taxon>Rhizoclosmatium</taxon>
    </lineage>
</organism>
<dbReference type="PROSITE" id="PS50158">
    <property type="entry name" value="ZF_CCHC"/>
    <property type="match status" value="1"/>
</dbReference>
<name>A0A1Y2BUA0_9FUNG</name>
<dbReference type="PANTHER" id="PTHR12323:SF0">
    <property type="entry name" value="CALCIUM HOMEOSTASIS ENDOPLASMIC RETICULUM PROTEIN"/>
    <property type="match status" value="1"/>
</dbReference>
<dbReference type="SMART" id="SM00343">
    <property type="entry name" value="ZnF_C2HC"/>
    <property type="match status" value="1"/>
</dbReference>
<dbReference type="Gene3D" id="4.10.60.10">
    <property type="entry name" value="Zinc finger, CCHC-type"/>
    <property type="match status" value="1"/>
</dbReference>
<dbReference type="EMBL" id="MCGO01000045">
    <property type="protein sequence ID" value="ORY38254.1"/>
    <property type="molecule type" value="Genomic_DNA"/>
</dbReference>
<dbReference type="OrthoDB" id="21470at2759"/>
<keyword evidence="1" id="KW-0863">Zinc-finger</keyword>
<gene>
    <name evidence="5" type="ORF">BCR33DRAFT_720948</name>
</gene>
<dbReference type="PROSITE" id="PS51391">
    <property type="entry name" value="CID"/>
    <property type="match status" value="1"/>
</dbReference>
<feature type="region of interest" description="Disordered" evidence="2">
    <location>
        <begin position="1"/>
        <end position="21"/>
    </location>
</feature>
<dbReference type="Pfam" id="PF01805">
    <property type="entry name" value="Surp"/>
    <property type="match status" value="1"/>
</dbReference>
<dbReference type="InterPro" id="IPR035967">
    <property type="entry name" value="SWAP/Surp_sf"/>
</dbReference>
<dbReference type="Pfam" id="PF04818">
    <property type="entry name" value="CID"/>
    <property type="match status" value="1"/>
</dbReference>
<dbReference type="SUPFAM" id="SSF57756">
    <property type="entry name" value="Retrovirus zinc finger-like domains"/>
    <property type="match status" value="1"/>
</dbReference>
<dbReference type="SUPFAM" id="SSF109905">
    <property type="entry name" value="Surp module (SWAP domain)"/>
    <property type="match status" value="1"/>
</dbReference>
<dbReference type="InterPro" id="IPR000061">
    <property type="entry name" value="Surp"/>
</dbReference>
<protein>
    <recommendedName>
        <fullName evidence="7">CCHC-type domain-containing protein</fullName>
    </recommendedName>
</protein>
<evidence type="ECO:0000256" key="1">
    <source>
        <dbReference type="PROSITE-ProRule" id="PRU00047"/>
    </source>
</evidence>
<dbReference type="GO" id="GO:0008270">
    <property type="term" value="F:zinc ion binding"/>
    <property type="evidence" value="ECO:0007669"/>
    <property type="project" value="UniProtKB-KW"/>
</dbReference>
<keyword evidence="1" id="KW-0862">Zinc</keyword>
<dbReference type="InterPro" id="IPR001878">
    <property type="entry name" value="Znf_CCHC"/>
</dbReference>
<feature type="region of interest" description="Disordered" evidence="2">
    <location>
        <begin position="344"/>
        <end position="389"/>
    </location>
</feature>
<dbReference type="GO" id="GO:0003723">
    <property type="term" value="F:RNA binding"/>
    <property type="evidence" value="ECO:0007669"/>
    <property type="project" value="InterPro"/>
</dbReference>
<dbReference type="Proteomes" id="UP000193642">
    <property type="component" value="Unassembled WGS sequence"/>
</dbReference>
<reference evidence="5 6" key="1">
    <citation type="submission" date="2016-07" db="EMBL/GenBank/DDBJ databases">
        <title>Pervasive Adenine N6-methylation of Active Genes in Fungi.</title>
        <authorList>
            <consortium name="DOE Joint Genome Institute"/>
            <person name="Mondo S.J."/>
            <person name="Dannebaum R.O."/>
            <person name="Kuo R.C."/>
            <person name="Labutti K."/>
            <person name="Haridas S."/>
            <person name="Kuo A."/>
            <person name="Salamov A."/>
            <person name="Ahrendt S.R."/>
            <person name="Lipzen A."/>
            <person name="Sullivan W."/>
            <person name="Andreopoulos W.B."/>
            <person name="Clum A."/>
            <person name="Lindquist E."/>
            <person name="Daum C."/>
            <person name="Ramamoorthy G.K."/>
            <person name="Gryganskyi A."/>
            <person name="Culley D."/>
            <person name="Magnuson J.K."/>
            <person name="James T.Y."/>
            <person name="O'Malley M.A."/>
            <person name="Stajich J.E."/>
            <person name="Spatafora J.W."/>
            <person name="Visel A."/>
            <person name="Grigoriev I.V."/>
        </authorList>
    </citation>
    <scope>NUCLEOTIDE SEQUENCE [LARGE SCALE GENOMIC DNA]</scope>
    <source>
        <strain evidence="5 6">JEL800</strain>
    </source>
</reference>
<dbReference type="AlphaFoldDB" id="A0A1Y2BUA0"/>
<dbReference type="PANTHER" id="PTHR12323">
    <property type="entry name" value="SR-RELATED CTD ASSOCIATED FACTOR 6"/>
    <property type="match status" value="1"/>
</dbReference>
<feature type="domain" description="CID" evidence="4">
    <location>
        <begin position="96"/>
        <end position="254"/>
    </location>
</feature>
<dbReference type="InterPro" id="IPR006569">
    <property type="entry name" value="CID_dom"/>
</dbReference>
<feature type="compositionally biased region" description="Low complexity" evidence="2">
    <location>
        <begin position="357"/>
        <end position="367"/>
    </location>
</feature>
<accession>A0A1Y2BUA0</accession>
<evidence type="ECO:0000313" key="6">
    <source>
        <dbReference type="Proteomes" id="UP000193642"/>
    </source>
</evidence>
<dbReference type="GO" id="GO:0006874">
    <property type="term" value="P:intracellular calcium ion homeostasis"/>
    <property type="evidence" value="ECO:0007669"/>
    <property type="project" value="TreeGrafter"/>
</dbReference>
<dbReference type="InterPro" id="IPR008942">
    <property type="entry name" value="ENTH_VHS"/>
</dbReference>
<dbReference type="STRING" id="329046.A0A1Y2BUA0"/>
<evidence type="ECO:0000256" key="2">
    <source>
        <dbReference type="SAM" id="MobiDB-lite"/>
    </source>
</evidence>
<proteinExistence type="predicted"/>
<keyword evidence="6" id="KW-1185">Reference proteome</keyword>
<dbReference type="Gene3D" id="1.25.40.90">
    <property type="match status" value="1"/>
</dbReference>
<dbReference type="GO" id="GO:0006396">
    <property type="term" value="P:RNA processing"/>
    <property type="evidence" value="ECO:0007669"/>
    <property type="project" value="InterPro"/>
</dbReference>
<keyword evidence="1" id="KW-0479">Metal-binding</keyword>
<feature type="compositionally biased region" description="Basic and acidic residues" evidence="2">
    <location>
        <begin position="344"/>
        <end position="356"/>
    </location>
</feature>
<evidence type="ECO:0000313" key="5">
    <source>
        <dbReference type="EMBL" id="ORY38254.1"/>
    </source>
</evidence>